<organism evidence="1 2">
    <name type="scientific">Colletotrichum spaethianum</name>
    <dbReference type="NCBI Taxonomy" id="700344"/>
    <lineage>
        <taxon>Eukaryota</taxon>
        <taxon>Fungi</taxon>
        <taxon>Dikarya</taxon>
        <taxon>Ascomycota</taxon>
        <taxon>Pezizomycotina</taxon>
        <taxon>Sordariomycetes</taxon>
        <taxon>Hypocreomycetidae</taxon>
        <taxon>Glomerellales</taxon>
        <taxon>Glomerellaceae</taxon>
        <taxon>Colletotrichum</taxon>
        <taxon>Colletotrichum spaethianum species complex</taxon>
    </lineage>
</organism>
<comment type="caution">
    <text evidence="1">The sequence shown here is derived from an EMBL/GenBank/DDBJ whole genome shotgun (WGS) entry which is preliminary data.</text>
</comment>
<dbReference type="AlphaFoldDB" id="A0AA37PEZ0"/>
<keyword evidence="2" id="KW-1185">Reference proteome</keyword>
<dbReference type="RefSeq" id="XP_049133416.1">
    <property type="nucleotide sequence ID" value="XM_049277459.1"/>
</dbReference>
<accession>A0AA37PEZ0</accession>
<protein>
    <submittedName>
        <fullName evidence="1">Uncharacterized protein</fullName>
    </submittedName>
</protein>
<evidence type="ECO:0000313" key="1">
    <source>
        <dbReference type="EMBL" id="GKT51066.1"/>
    </source>
</evidence>
<dbReference type="GeneID" id="73332049"/>
<gene>
    <name evidence="1" type="ORF">ColSpa_11247</name>
</gene>
<name>A0AA37PEZ0_9PEZI</name>
<evidence type="ECO:0000313" key="2">
    <source>
        <dbReference type="Proteomes" id="UP001055115"/>
    </source>
</evidence>
<proteinExistence type="predicted"/>
<reference evidence="1 2" key="1">
    <citation type="submission" date="2022-03" db="EMBL/GenBank/DDBJ databases">
        <title>Genome data of Colletotrichum spp.</title>
        <authorList>
            <person name="Utami Y.D."/>
            <person name="Hiruma K."/>
        </authorList>
    </citation>
    <scope>NUCLEOTIDE SEQUENCE [LARGE SCALE GENOMIC DNA]</scope>
    <source>
        <strain evidence="1 2">MAFF 239500</strain>
    </source>
</reference>
<sequence length="136" mass="14535">MPAKSIDLIWTTNTHGTPALDPGSASGIHLLTSSSEVLDLRPLHQAAYDALAPSALFLHIEVGLPVQQGSTTFTAVNSKLDTMSERKQAQIETVTLDLKDWGSIRTVLWASQVSILVFGVDHDDAGQMLKPAVCGV</sequence>
<dbReference type="EMBL" id="BQXU01000044">
    <property type="protein sequence ID" value="GKT51066.1"/>
    <property type="molecule type" value="Genomic_DNA"/>
</dbReference>
<dbReference type="Proteomes" id="UP001055115">
    <property type="component" value="Unassembled WGS sequence"/>
</dbReference>